<proteinExistence type="predicted"/>
<keyword evidence="1" id="KW-0812">Transmembrane</keyword>
<dbReference type="Proteomes" id="UP000183894">
    <property type="component" value="Unassembled WGS sequence"/>
</dbReference>
<accession>A0A1H7GB28</accession>
<dbReference type="AlphaFoldDB" id="A0A1H7GB28"/>
<reference evidence="2 3" key="1">
    <citation type="submission" date="2016-10" db="EMBL/GenBank/DDBJ databases">
        <authorList>
            <person name="de Groot N.N."/>
        </authorList>
    </citation>
    <scope>NUCLEOTIDE SEQUENCE [LARGE SCALE GENOMIC DNA]</scope>
    <source>
        <strain evidence="2 3">CDM_5</strain>
    </source>
</reference>
<gene>
    <name evidence="2" type="ORF">SAMN04488691_101269</name>
</gene>
<sequence length="62" mass="6813">MEHMEPDIRRRLDGLILLVLALFAFEGYQIAGLAGVFFAVLFASGIVYVFIPSATLGPVTRE</sequence>
<evidence type="ECO:0000313" key="2">
    <source>
        <dbReference type="EMBL" id="SEK35463.1"/>
    </source>
</evidence>
<dbReference type="EMBL" id="FOAD01000001">
    <property type="protein sequence ID" value="SEK35463.1"/>
    <property type="molecule type" value="Genomic_DNA"/>
</dbReference>
<keyword evidence="1" id="KW-0472">Membrane</keyword>
<keyword evidence="1" id="KW-1133">Transmembrane helix</keyword>
<evidence type="ECO:0000256" key="1">
    <source>
        <dbReference type="SAM" id="Phobius"/>
    </source>
</evidence>
<feature type="transmembrane region" description="Helical" evidence="1">
    <location>
        <begin position="37"/>
        <end position="59"/>
    </location>
</feature>
<name>A0A1H7GB28_HALLR</name>
<protein>
    <submittedName>
        <fullName evidence="2">Uncharacterized protein</fullName>
    </submittedName>
</protein>
<organism evidence="2 3">
    <name type="scientific">Haloferax larsenii</name>
    <dbReference type="NCBI Taxonomy" id="302484"/>
    <lineage>
        <taxon>Archaea</taxon>
        <taxon>Methanobacteriati</taxon>
        <taxon>Methanobacteriota</taxon>
        <taxon>Stenosarchaea group</taxon>
        <taxon>Halobacteria</taxon>
        <taxon>Halobacteriales</taxon>
        <taxon>Haloferacaceae</taxon>
        <taxon>Haloferax</taxon>
    </lineage>
</organism>
<feature type="transmembrane region" description="Helical" evidence="1">
    <location>
        <begin position="12"/>
        <end position="31"/>
    </location>
</feature>
<evidence type="ECO:0000313" key="3">
    <source>
        <dbReference type="Proteomes" id="UP000183894"/>
    </source>
</evidence>